<dbReference type="Pfam" id="PF01965">
    <property type="entry name" value="DJ-1_PfpI"/>
    <property type="match status" value="1"/>
</dbReference>
<dbReference type="PANTHER" id="PTHR43130:SF3">
    <property type="entry name" value="HTH-TYPE TRANSCRIPTIONAL REGULATOR RV1931C"/>
    <property type="match status" value="1"/>
</dbReference>
<dbReference type="GO" id="GO:0006355">
    <property type="term" value="P:regulation of DNA-templated transcription"/>
    <property type="evidence" value="ECO:0007669"/>
    <property type="project" value="TreeGrafter"/>
</dbReference>
<dbReference type="CDD" id="cd03137">
    <property type="entry name" value="GATase1_AraC_1"/>
    <property type="match status" value="1"/>
</dbReference>
<evidence type="ECO:0000313" key="2">
    <source>
        <dbReference type="EMBL" id="MBA6067945.1"/>
    </source>
</evidence>
<reference evidence="2 3" key="1">
    <citation type="submission" date="2020-07" db="EMBL/GenBank/DDBJ databases">
        <title>Diversity of carbapenemase encoding genes among Pseudomonas putida group clinical isolates in a tertiary Brazilian hospital.</title>
        <authorList>
            <person name="Alberto-Lei F."/>
            <person name="Nodari C.S."/>
            <person name="Streling A.P."/>
            <person name="Paulino J.T."/>
            <person name="Bessa-Neto F.O."/>
            <person name="Cayo R."/>
            <person name="Gales A.C."/>
        </authorList>
    </citation>
    <scope>NUCLEOTIDE SEQUENCE [LARGE SCALE GENOMIC DNA]</scope>
    <source>
        <strain evidence="2 3">14802</strain>
    </source>
</reference>
<protein>
    <submittedName>
        <fullName evidence="2">DJ-1/PfpI family protein</fullName>
    </submittedName>
</protein>
<dbReference type="PANTHER" id="PTHR43130">
    <property type="entry name" value="ARAC-FAMILY TRANSCRIPTIONAL REGULATOR"/>
    <property type="match status" value="1"/>
</dbReference>
<dbReference type="RefSeq" id="WP_182324714.1">
    <property type="nucleotide sequence ID" value="NZ_BQIT01000018.1"/>
</dbReference>
<organism evidence="2 3">
    <name type="scientific">Pseudomonas mosselii</name>
    <dbReference type="NCBI Taxonomy" id="78327"/>
    <lineage>
        <taxon>Bacteria</taxon>
        <taxon>Pseudomonadati</taxon>
        <taxon>Pseudomonadota</taxon>
        <taxon>Gammaproteobacteria</taxon>
        <taxon>Pseudomonadales</taxon>
        <taxon>Pseudomonadaceae</taxon>
        <taxon>Pseudomonas</taxon>
    </lineage>
</organism>
<comment type="caution">
    <text evidence="2">The sequence shown here is derived from an EMBL/GenBank/DDBJ whole genome shotgun (WGS) entry which is preliminary data.</text>
</comment>
<dbReference type="InterPro" id="IPR052158">
    <property type="entry name" value="INH-QAR"/>
</dbReference>
<evidence type="ECO:0000313" key="3">
    <source>
        <dbReference type="Proteomes" id="UP000541770"/>
    </source>
</evidence>
<accession>A0A7W2JZG6</accession>
<name>A0A7W2JZG6_9PSED</name>
<dbReference type="InterPro" id="IPR002818">
    <property type="entry name" value="DJ-1/PfpI"/>
</dbReference>
<dbReference type="EMBL" id="JACGDE010000023">
    <property type="protein sequence ID" value="MBA6067945.1"/>
    <property type="molecule type" value="Genomic_DNA"/>
</dbReference>
<dbReference type="Gene3D" id="3.40.50.880">
    <property type="match status" value="1"/>
</dbReference>
<feature type="domain" description="DJ-1/PfpI" evidence="1">
    <location>
        <begin position="47"/>
        <end position="194"/>
    </location>
</feature>
<dbReference type="AlphaFoldDB" id="A0A7W2JZG6"/>
<gene>
    <name evidence="2" type="ORF">H4C75_24735</name>
</gene>
<dbReference type="Proteomes" id="UP000541770">
    <property type="component" value="Unassembled WGS sequence"/>
</dbReference>
<dbReference type="SUPFAM" id="SSF52317">
    <property type="entry name" value="Class I glutamine amidotransferase-like"/>
    <property type="match status" value="1"/>
</dbReference>
<evidence type="ECO:0000259" key="1">
    <source>
        <dbReference type="Pfam" id="PF01965"/>
    </source>
</evidence>
<sequence length="370" mass="39806">MTDIPPIPTPPVHALDQPRTLLFLAYPQMGLLDLTGAQTVFWAATKARAARGLPGYRLVTASLEGGLVPTAEGLAVGTEPLAPWLREPLDTLVVPGAPEIVRTLPDHAELVAWLAQAAQRARRTASVCSGTFLLAAAGLLDGRRAATHWAMCDALHRRFPAIEVDAESIFVQQDQVWTSAGVSAGIDLALALVEADYGREVAMQVVRELVVFLKRPGGQAQFSELLKAQGEDSAAFEALHLWLNEHLGDPRLTVERLAEQAFDEVGNFAVMSCQHAIPLGRYAGNNAAAELVGMAPMIYSQPKYVTCLDLGAWGAVYTEGWERTVSPPTDKAEAKQLKQLKQQINSVWIYPPAADRATALAAADPLIPVA</sequence>
<dbReference type="InterPro" id="IPR029062">
    <property type="entry name" value="Class_I_gatase-like"/>
</dbReference>
<proteinExistence type="predicted"/>